<dbReference type="InterPro" id="IPR037181">
    <property type="entry name" value="SUFU_N"/>
</dbReference>
<gene>
    <name evidence="3" type="ORF">TcWFU_006191</name>
</gene>
<proteinExistence type="predicted"/>
<feature type="region of interest" description="Disordered" evidence="1">
    <location>
        <begin position="675"/>
        <end position="696"/>
    </location>
</feature>
<feature type="domain" description="Suppressor of fused C-terminal" evidence="2">
    <location>
        <begin position="424"/>
        <end position="544"/>
    </location>
</feature>
<dbReference type="PANTHER" id="PTHR10928">
    <property type="entry name" value="SUPPRESSOR OF FUSED"/>
    <property type="match status" value="1"/>
</dbReference>
<feature type="compositionally biased region" description="Pro residues" evidence="1">
    <location>
        <begin position="680"/>
        <end position="696"/>
    </location>
</feature>
<name>A0ABR4QRF7_9CEST</name>
<evidence type="ECO:0000259" key="2">
    <source>
        <dbReference type="Pfam" id="PF12470"/>
    </source>
</evidence>
<feature type="compositionally biased region" description="Low complexity" evidence="1">
    <location>
        <begin position="638"/>
        <end position="648"/>
    </location>
</feature>
<evidence type="ECO:0000256" key="1">
    <source>
        <dbReference type="SAM" id="MobiDB-lite"/>
    </source>
</evidence>
<protein>
    <recommendedName>
        <fullName evidence="2">Suppressor of fused C-terminal domain-containing protein</fullName>
    </recommendedName>
</protein>
<feature type="compositionally biased region" description="Low complexity" evidence="1">
    <location>
        <begin position="612"/>
        <end position="627"/>
    </location>
</feature>
<dbReference type="Gene3D" id="3.30.1360.230">
    <property type="entry name" value="Sufu, C-terminal domain"/>
    <property type="match status" value="1"/>
</dbReference>
<evidence type="ECO:0000313" key="4">
    <source>
        <dbReference type="Proteomes" id="UP001651158"/>
    </source>
</evidence>
<dbReference type="InterPro" id="IPR038489">
    <property type="entry name" value="SUFU_C_sf"/>
</dbReference>
<feature type="region of interest" description="Disordered" evidence="1">
    <location>
        <begin position="384"/>
        <end position="407"/>
    </location>
</feature>
<dbReference type="SUPFAM" id="SSF103359">
    <property type="entry name" value="Suppressor of Fused, N-terminal domain"/>
    <property type="match status" value="1"/>
</dbReference>
<dbReference type="Proteomes" id="UP001651158">
    <property type="component" value="Unassembled WGS sequence"/>
</dbReference>
<feature type="region of interest" description="Disordered" evidence="1">
    <location>
        <begin position="607"/>
        <end position="648"/>
    </location>
</feature>
<dbReference type="Pfam" id="PF12470">
    <property type="entry name" value="SUFU_C"/>
    <property type="match status" value="1"/>
</dbReference>
<feature type="compositionally biased region" description="Polar residues" evidence="1">
    <location>
        <begin position="299"/>
        <end position="309"/>
    </location>
</feature>
<dbReference type="InterPro" id="IPR007768">
    <property type="entry name" value="Suppressor_of_fused"/>
</dbReference>
<sequence length="696" mass="72467">MPRSAGSSSVADCSALVLSPWWTHLPAMAPVVVLFVRIHPRVWPSLVCVCVHTSACPSELPCKQATPHPLHTHAHAPTGCSDIAGLRVDEIGHTHDVKATSDSLCVCSTFCKHGWAHSKCVQALSPTRATAASATVLQIVGLCDEELRLVQRWTGGQVADILRQQDATGGGLLVTDLWREQSIFELEPGLADYINERMRREGSNLSGVTTQFFAWAAIDPLQLAELLPGESEAAASQRNCAVAMETDDSGSVTTLHKAPSSVATHIPASIKAGDDVIVDIVGDGSVCSSDSPKAKTAKNESTLPVTDSSDIGIGSVAADADQQQQRQPTGEKGEDVNAFRNSVASTNTALNSSASPLDLLTEMRLRRATTGNISNTGSFMTSGGGCGGGGSSSLPGTPGSSIGGGGGGCGDSAPCTPLAHLSLSPASLEMHPSRAIDCLDVHFSIEAGELLPLAICDRLKHGRHFTFLNANSPEHAITLVPPGVTGAMVSPDVPFVSRGPWLQIYLPKDFLGQLERQFSVLQYPEEVVLPLVFRWPERRLRICILDASNAQPPPINAAPSVVPRPFPNSAPAFTPSSPLPPSIFPPGCVPPPQVLAAFINSQQGRGVGGLLGSASPPGSGASSSQSPPFLPQVPMGKPSPASAPHISASTAPSSALMEAMLASFMSLYGNKGAFGGPFAAHPPPPSSDPSSARPPW</sequence>
<keyword evidence="4" id="KW-1185">Reference proteome</keyword>
<dbReference type="InterPro" id="IPR024314">
    <property type="entry name" value="SUFU_C"/>
</dbReference>
<organism evidence="3 4">
    <name type="scientific">Taenia crassiceps</name>
    <dbReference type="NCBI Taxonomy" id="6207"/>
    <lineage>
        <taxon>Eukaryota</taxon>
        <taxon>Metazoa</taxon>
        <taxon>Spiralia</taxon>
        <taxon>Lophotrochozoa</taxon>
        <taxon>Platyhelminthes</taxon>
        <taxon>Cestoda</taxon>
        <taxon>Eucestoda</taxon>
        <taxon>Cyclophyllidea</taxon>
        <taxon>Taeniidae</taxon>
        <taxon>Taenia</taxon>
    </lineage>
</organism>
<evidence type="ECO:0000313" key="3">
    <source>
        <dbReference type="EMBL" id="KAL5112272.1"/>
    </source>
</evidence>
<dbReference type="EMBL" id="JAKROA010000001">
    <property type="protein sequence ID" value="KAL5112272.1"/>
    <property type="molecule type" value="Genomic_DNA"/>
</dbReference>
<comment type="caution">
    <text evidence="3">The sequence shown here is derived from an EMBL/GenBank/DDBJ whole genome shotgun (WGS) entry which is preliminary data.</text>
</comment>
<reference evidence="3 4" key="1">
    <citation type="journal article" date="2022" name="Front. Cell. Infect. Microbiol.">
        <title>The Genomes of Two Strains of Taenia crassiceps the Animal Model for the Study of Human Cysticercosis.</title>
        <authorList>
            <person name="Bobes R.J."/>
            <person name="Estrada K."/>
            <person name="Rios-Valencia D.G."/>
            <person name="Calderon-Gallegos A."/>
            <person name="de la Torre P."/>
            <person name="Carrero J.C."/>
            <person name="Sanchez-Flores A."/>
            <person name="Laclette J.P."/>
        </authorList>
    </citation>
    <scope>NUCLEOTIDE SEQUENCE [LARGE SCALE GENOMIC DNA]</scope>
    <source>
        <strain evidence="3">WFUcys</strain>
    </source>
</reference>
<feature type="region of interest" description="Disordered" evidence="1">
    <location>
        <begin position="288"/>
        <end position="312"/>
    </location>
</feature>
<dbReference type="PANTHER" id="PTHR10928:SF2">
    <property type="entry name" value="SUPPRESSOR OF FUSED HOMOLOG"/>
    <property type="match status" value="1"/>
</dbReference>
<accession>A0ABR4QRF7</accession>